<evidence type="ECO:0000256" key="1">
    <source>
        <dbReference type="SAM" id="MobiDB-lite"/>
    </source>
</evidence>
<protein>
    <recommendedName>
        <fullName evidence="5">Fimbrial protein</fullName>
    </recommendedName>
</protein>
<feature type="compositionally biased region" description="Polar residues" evidence="1">
    <location>
        <begin position="173"/>
        <end position="191"/>
    </location>
</feature>
<accession>A0A6I6EZU7</accession>
<evidence type="ECO:0000256" key="2">
    <source>
        <dbReference type="SAM" id="Phobius"/>
    </source>
</evidence>
<keyword evidence="4" id="KW-1185">Reference proteome</keyword>
<keyword evidence="2" id="KW-0812">Transmembrane</keyword>
<reference evidence="3 4" key="1">
    <citation type="submission" date="2019-12" db="EMBL/GenBank/DDBJ databases">
        <title>Genome sequenceing of Clostridium bovifaecis.</title>
        <authorList>
            <person name="Yao Y."/>
        </authorList>
    </citation>
    <scope>NUCLEOTIDE SEQUENCE [LARGE SCALE GENOMIC DNA]</scope>
    <source>
        <strain evidence="3 4">BXX</strain>
    </source>
</reference>
<keyword evidence="2" id="KW-1133">Transmembrane helix</keyword>
<dbReference type="Proteomes" id="UP000422764">
    <property type="component" value="Chromosome"/>
</dbReference>
<feature type="region of interest" description="Disordered" evidence="1">
    <location>
        <begin position="169"/>
        <end position="191"/>
    </location>
</feature>
<dbReference type="EMBL" id="CP046522">
    <property type="protein sequence ID" value="QGU95771.1"/>
    <property type="molecule type" value="Genomic_DNA"/>
</dbReference>
<evidence type="ECO:0000313" key="3">
    <source>
        <dbReference type="EMBL" id="QGU95771.1"/>
    </source>
</evidence>
<feature type="transmembrane region" description="Helical" evidence="2">
    <location>
        <begin position="21"/>
        <end position="41"/>
    </location>
</feature>
<evidence type="ECO:0008006" key="5">
    <source>
        <dbReference type="Google" id="ProtNLM"/>
    </source>
</evidence>
<name>A0A6I6EZU7_9CLOT</name>
<dbReference type="InterPro" id="IPR007813">
    <property type="entry name" value="PilN"/>
</dbReference>
<proteinExistence type="predicted"/>
<sequence>MKDYNFFEYYLKKRQALNLRYLCIAALSMFSISIIGVSYEWSRLQVSKIESDIAGQEKMINTKKIQQQESEISNIKKKLEILNKYDESVQLIGDIIIENDRIDDEIIKKLVDVIPNEITLKSIEIDKQNLYMDGKANDRVTIAELEHNLKELNTFYSVHVNYIDDNSLKEQSNESNANKTAEEQYSNILKK</sequence>
<keyword evidence="2" id="KW-0472">Membrane</keyword>
<evidence type="ECO:0000313" key="4">
    <source>
        <dbReference type="Proteomes" id="UP000422764"/>
    </source>
</evidence>
<dbReference type="Pfam" id="PF05137">
    <property type="entry name" value="PilN"/>
    <property type="match status" value="1"/>
</dbReference>
<dbReference type="AlphaFoldDB" id="A0A6I6EZU7"/>
<organism evidence="3 4">
    <name type="scientific">Clostridium bovifaecis</name>
    <dbReference type="NCBI Taxonomy" id="2184719"/>
    <lineage>
        <taxon>Bacteria</taxon>
        <taxon>Bacillati</taxon>
        <taxon>Bacillota</taxon>
        <taxon>Clostridia</taxon>
        <taxon>Eubacteriales</taxon>
        <taxon>Clostridiaceae</taxon>
        <taxon>Clostridium</taxon>
    </lineage>
</organism>
<gene>
    <name evidence="3" type="ORF">GOM49_12305</name>
</gene>